<feature type="non-terminal residue" evidence="1">
    <location>
        <position position="88"/>
    </location>
</feature>
<protein>
    <submittedName>
        <fullName evidence="1">Uncharacterized protein</fullName>
    </submittedName>
</protein>
<name>A0A0G0UGK8_9BACT</name>
<gene>
    <name evidence="1" type="ORF">UU34_C0001G0001</name>
</gene>
<accession>A0A0G0UGK8</accession>
<dbReference type="AlphaFoldDB" id="A0A0G0UGK8"/>
<organism evidence="1 2">
    <name type="scientific">Candidatus Curtissbacteria bacterium GW2011_GWA1_41_11</name>
    <dbReference type="NCBI Taxonomy" id="1618409"/>
    <lineage>
        <taxon>Bacteria</taxon>
        <taxon>Candidatus Curtissiibacteriota</taxon>
    </lineage>
</organism>
<dbReference type="EMBL" id="LCAG01000001">
    <property type="protein sequence ID" value="KKR88004.1"/>
    <property type="molecule type" value="Genomic_DNA"/>
</dbReference>
<evidence type="ECO:0000313" key="2">
    <source>
        <dbReference type="Proteomes" id="UP000034854"/>
    </source>
</evidence>
<dbReference type="Proteomes" id="UP000034854">
    <property type="component" value="Unassembled WGS sequence"/>
</dbReference>
<sequence length="88" mass="9949">MLQPEAELRLSALFEGNITEENVGVEGLKDLYVLFVQNIEDPVEKLIVARTFLQAIFENSPDAVENFLDIRIAERCDARPQGTDCFGY</sequence>
<evidence type="ECO:0000313" key="1">
    <source>
        <dbReference type="EMBL" id="KKR88004.1"/>
    </source>
</evidence>
<reference evidence="1 2" key="1">
    <citation type="journal article" date="2015" name="Nature">
        <title>rRNA introns, odd ribosomes, and small enigmatic genomes across a large radiation of phyla.</title>
        <authorList>
            <person name="Brown C.T."/>
            <person name="Hug L.A."/>
            <person name="Thomas B.C."/>
            <person name="Sharon I."/>
            <person name="Castelle C.J."/>
            <person name="Singh A."/>
            <person name="Wilkins M.J."/>
            <person name="Williams K.H."/>
            <person name="Banfield J.F."/>
        </authorList>
    </citation>
    <scope>NUCLEOTIDE SEQUENCE [LARGE SCALE GENOMIC DNA]</scope>
</reference>
<proteinExistence type="predicted"/>
<comment type="caution">
    <text evidence="1">The sequence shown here is derived from an EMBL/GenBank/DDBJ whole genome shotgun (WGS) entry which is preliminary data.</text>
</comment>